<dbReference type="InterPro" id="IPR012921">
    <property type="entry name" value="SPOC_C"/>
</dbReference>
<dbReference type="Gene3D" id="1.20.1280.50">
    <property type="match status" value="1"/>
</dbReference>
<dbReference type="GO" id="GO:0019005">
    <property type="term" value="C:SCF ubiquitin ligase complex"/>
    <property type="evidence" value="ECO:0007669"/>
    <property type="project" value="TreeGrafter"/>
</dbReference>
<evidence type="ECO:0000259" key="2">
    <source>
        <dbReference type="PROSITE" id="PS50181"/>
    </source>
</evidence>
<dbReference type="InterPro" id="IPR036047">
    <property type="entry name" value="F-box-like_dom_sf"/>
</dbReference>
<organism evidence="3">
    <name type="scientific">Timspurckia oligopyrenoides</name>
    <dbReference type="NCBI Taxonomy" id="708627"/>
    <lineage>
        <taxon>Eukaryota</taxon>
        <taxon>Rhodophyta</taxon>
        <taxon>Bangiophyceae</taxon>
        <taxon>Porphyridiales</taxon>
        <taxon>Porphyridiaceae</taxon>
        <taxon>Timspurckia</taxon>
    </lineage>
</organism>
<reference evidence="3" key="1">
    <citation type="submission" date="2021-01" db="EMBL/GenBank/DDBJ databases">
        <authorList>
            <person name="Corre E."/>
            <person name="Pelletier E."/>
            <person name="Niang G."/>
            <person name="Scheremetjew M."/>
            <person name="Finn R."/>
            <person name="Kale V."/>
            <person name="Holt S."/>
            <person name="Cochrane G."/>
            <person name="Meng A."/>
            <person name="Brown T."/>
            <person name="Cohen L."/>
        </authorList>
    </citation>
    <scope>NUCLEOTIDE SEQUENCE</scope>
    <source>
        <strain evidence="3">CCMP3278</strain>
    </source>
</reference>
<feature type="region of interest" description="Disordered" evidence="1">
    <location>
        <begin position="1"/>
        <end position="49"/>
    </location>
</feature>
<name>A0A7S0ZH25_9RHOD</name>
<evidence type="ECO:0000256" key="1">
    <source>
        <dbReference type="SAM" id="MobiDB-lite"/>
    </source>
</evidence>
<evidence type="ECO:0000313" key="3">
    <source>
        <dbReference type="EMBL" id="CAD8821542.1"/>
    </source>
</evidence>
<dbReference type="GO" id="GO:0031146">
    <property type="term" value="P:SCF-dependent proteasomal ubiquitin-dependent protein catabolic process"/>
    <property type="evidence" value="ECO:0007669"/>
    <property type="project" value="TreeGrafter"/>
</dbReference>
<sequence length="423" mass="48072">MIEVVENEDENVVDNEDDEEVSGSLEQDSSSNNSVNNEEELEDDGNRENEQDKSMMLLKNRFHSNSTTQKQQKVGETCENIKGNSIPVVVHEQSLRKGVVTGAEASIQGGRAGRLSSKFGVELKENEDSVDKLVCELELMIQYAQSKPALRQGSASFLRDHLRTLLIVSSNNAQRLIDQTDSKFGAVQLLSSHSHNAYDSNALPHEVLDLIFSKLDGNSLATCRQVSKSWKEFASCHKLWKSLCLKHWRALQYDSNLWPIIYRSDTNSSNENSINLLKESYNHERWIRIYPLIKGFPSWKIRLQKTGRFICNLIAHQISGRSLTSYGLPETLVVERRFNILHLENFILPEASVLYYEPESESDRNGFEEFIQYLTNRTRAGLALDDQRRFIFIPPCEYSKTHLGYSGNALLGVIQVAFPPLLA</sequence>
<dbReference type="AlphaFoldDB" id="A0A7S0ZH25"/>
<dbReference type="Pfam" id="PF07744">
    <property type="entry name" value="SPOC"/>
    <property type="match status" value="1"/>
</dbReference>
<dbReference type="InterPro" id="IPR001810">
    <property type="entry name" value="F-box_dom"/>
</dbReference>
<feature type="compositionally biased region" description="Acidic residues" evidence="1">
    <location>
        <begin position="1"/>
        <end position="21"/>
    </location>
</feature>
<dbReference type="SUPFAM" id="SSF81383">
    <property type="entry name" value="F-box domain"/>
    <property type="match status" value="1"/>
</dbReference>
<dbReference type="GO" id="GO:0005737">
    <property type="term" value="C:cytoplasm"/>
    <property type="evidence" value="ECO:0007669"/>
    <property type="project" value="TreeGrafter"/>
</dbReference>
<dbReference type="SMART" id="SM00256">
    <property type="entry name" value="FBOX"/>
    <property type="match status" value="1"/>
</dbReference>
<dbReference type="EMBL" id="HBFP01008305">
    <property type="protein sequence ID" value="CAD8821542.1"/>
    <property type="molecule type" value="Transcribed_RNA"/>
</dbReference>
<dbReference type="PANTHER" id="PTHR12874">
    <property type="entry name" value="F-BOX ONLY PROTEIN 48-RELATED"/>
    <property type="match status" value="1"/>
</dbReference>
<gene>
    <name evidence="3" type="ORF">TOLI1172_LOCUS5937</name>
</gene>
<dbReference type="CDD" id="cd21546">
    <property type="entry name" value="SPOC_FPA-like"/>
    <property type="match status" value="1"/>
</dbReference>
<dbReference type="PROSITE" id="PS50181">
    <property type="entry name" value="FBOX"/>
    <property type="match status" value="1"/>
</dbReference>
<dbReference type="PANTHER" id="PTHR12874:SF9">
    <property type="entry name" value="F-BOX ONLY PROTEIN 48"/>
    <property type="match status" value="1"/>
</dbReference>
<protein>
    <recommendedName>
        <fullName evidence="2">F-box domain-containing protein</fullName>
    </recommendedName>
</protein>
<proteinExistence type="predicted"/>
<dbReference type="Pfam" id="PF12937">
    <property type="entry name" value="F-box-like"/>
    <property type="match status" value="1"/>
</dbReference>
<feature type="domain" description="F-box" evidence="2">
    <location>
        <begin position="197"/>
        <end position="243"/>
    </location>
</feature>
<accession>A0A7S0ZH25</accession>